<dbReference type="Gene3D" id="2.60.40.420">
    <property type="entry name" value="Cupredoxins - blue copper proteins"/>
    <property type="match status" value="1"/>
</dbReference>
<evidence type="ECO:0008006" key="5">
    <source>
        <dbReference type="Google" id="ProtNLM"/>
    </source>
</evidence>
<feature type="region of interest" description="Disordered" evidence="1">
    <location>
        <begin position="364"/>
        <end position="461"/>
    </location>
</feature>
<dbReference type="PANTHER" id="PTHR34883">
    <property type="entry name" value="SERINE-RICH PROTEIN, PUTATIVE-RELATED-RELATED"/>
    <property type="match status" value="1"/>
</dbReference>
<dbReference type="CDD" id="cd00920">
    <property type="entry name" value="Cupredoxin"/>
    <property type="match status" value="1"/>
</dbReference>
<proteinExistence type="predicted"/>
<dbReference type="EMBL" id="FJOG01000015">
    <property type="protein sequence ID" value="CZR60236.1"/>
    <property type="molecule type" value="Genomic_DNA"/>
</dbReference>
<keyword evidence="4" id="KW-1185">Reference proteome</keyword>
<organism evidence="3 4">
    <name type="scientific">Phialocephala subalpina</name>
    <dbReference type="NCBI Taxonomy" id="576137"/>
    <lineage>
        <taxon>Eukaryota</taxon>
        <taxon>Fungi</taxon>
        <taxon>Dikarya</taxon>
        <taxon>Ascomycota</taxon>
        <taxon>Pezizomycotina</taxon>
        <taxon>Leotiomycetes</taxon>
        <taxon>Helotiales</taxon>
        <taxon>Mollisiaceae</taxon>
        <taxon>Phialocephala</taxon>
        <taxon>Phialocephala fortinii species complex</taxon>
    </lineage>
</organism>
<dbReference type="InterPro" id="IPR008972">
    <property type="entry name" value="Cupredoxin"/>
</dbReference>
<feature type="transmembrane region" description="Helical" evidence="2">
    <location>
        <begin position="334"/>
        <end position="355"/>
    </location>
</feature>
<accession>A0A1L7X5D2</accession>
<dbReference type="Proteomes" id="UP000184330">
    <property type="component" value="Unassembled WGS sequence"/>
</dbReference>
<dbReference type="InterPro" id="IPR052953">
    <property type="entry name" value="Ser-rich/MCO-related"/>
</dbReference>
<dbReference type="SUPFAM" id="SSF49503">
    <property type="entry name" value="Cupredoxins"/>
    <property type="match status" value="1"/>
</dbReference>
<dbReference type="STRING" id="576137.A0A1L7X5D2"/>
<dbReference type="OrthoDB" id="5985073at2759"/>
<dbReference type="PANTHER" id="PTHR34883:SF15">
    <property type="entry name" value="EXTRACELLULAR SERINE-RICH PROTEIN"/>
    <property type="match status" value="1"/>
</dbReference>
<keyword evidence="2" id="KW-0812">Transmembrane</keyword>
<sequence>MSLTSSISSTTSVAASLSSMALVTPSLTTTFTPSATTCTENRLTMLANREYEIWMNMPVPVPGSTFTDCYPSQYMTSYLLSAGAVTQPAFNPLICPQNYAAVGPYTSNYIACCPSGYSFAQPTSTVFSDRPAFGGTCYTPILEATPVRVTAYGSSGVTATTTFSATVTNAQAYAYPIDGYAFGVAEVPSITSAASSTSTSAAAKTVHTVLADTDPVFTPSSVSASIGDTILFLFNSGNHSATQSTFDNPCTPLSNGFDSGFEPNIDNTVSPTPNYTISVTSTGSEWFYSKQGSECESGMVFALNPSSTQSFSTFRQNAMNTNSGSSGLSGGAKAGAAVGSIAGAALIFAGLFYLYRRHRRNTAVPATSPEDGTDNKPAMIGTSEGEWPKEHKPDVPPKGAELHDQSTPGELNAVDDPSELHDGSSNYGTQSSPAEMWSPTSTMVSHERQHSGFGQVSPDER</sequence>
<feature type="compositionally biased region" description="Basic and acidic residues" evidence="1">
    <location>
        <begin position="386"/>
        <end position="404"/>
    </location>
</feature>
<keyword evidence="2" id="KW-0472">Membrane</keyword>
<evidence type="ECO:0000256" key="2">
    <source>
        <dbReference type="SAM" id="Phobius"/>
    </source>
</evidence>
<name>A0A1L7X5D2_9HELO</name>
<protein>
    <recommendedName>
        <fullName evidence="5">Phytocyanin domain-containing protein</fullName>
    </recommendedName>
</protein>
<keyword evidence="2" id="KW-1133">Transmembrane helix</keyword>
<evidence type="ECO:0000256" key="1">
    <source>
        <dbReference type="SAM" id="MobiDB-lite"/>
    </source>
</evidence>
<evidence type="ECO:0000313" key="3">
    <source>
        <dbReference type="EMBL" id="CZR60236.1"/>
    </source>
</evidence>
<dbReference type="AlphaFoldDB" id="A0A1L7X5D2"/>
<feature type="compositionally biased region" description="Polar residues" evidence="1">
    <location>
        <begin position="423"/>
        <end position="444"/>
    </location>
</feature>
<evidence type="ECO:0000313" key="4">
    <source>
        <dbReference type="Proteomes" id="UP000184330"/>
    </source>
</evidence>
<gene>
    <name evidence="3" type="ORF">PAC_10132</name>
</gene>
<reference evidence="3 4" key="1">
    <citation type="submission" date="2016-03" db="EMBL/GenBank/DDBJ databases">
        <authorList>
            <person name="Ploux O."/>
        </authorList>
    </citation>
    <scope>NUCLEOTIDE SEQUENCE [LARGE SCALE GENOMIC DNA]</scope>
    <source>
        <strain evidence="3 4">UAMH 11012</strain>
    </source>
</reference>